<reference evidence="2" key="1">
    <citation type="submission" date="2018-05" db="EMBL/GenBank/DDBJ databases">
        <title>Exploring Bacteriophages for Innovative Applications.</title>
        <authorList>
            <person name="Olsen N.S."/>
            <person name="Kot W."/>
            <person name="Hansen L.H."/>
        </authorList>
    </citation>
    <scope>NUCLEOTIDE SEQUENCE [LARGE SCALE GENOMIC DNA]</scope>
</reference>
<accession>A0A2Z5H478</accession>
<protein>
    <recommendedName>
        <fullName evidence="3">Head morphogenesis protein</fullName>
    </recommendedName>
</protein>
<keyword evidence="2" id="KW-1185">Reference proteome</keyword>
<sequence length="366" mass="41027">MARVLLNRNPPNAKRLFDVITRQQIYVEGVKLSEANTFRKVVQELSDEFRQLLSRLQYSTLDGMTKAELNRFIVTLRKSQSKIYNKYTQDLLDQLYAFMRTDKRVSLRIYGALVSDSDDVTEAEADDLLQQSKDESLFVPLFGWASLARSEDGDSRLWSTIANNPIPANGLLLGAFIAGFSKSAQAAVENLIRQGWANQWTVNQTIAAITGNRGALDRIYSQNTAVTATVIQHIAQSVGAAVSSAFAGRYRWDSIIDNATTEICRGRNQRVYVFGRGPLPPAHIRCRSRITPIFGNGPTDGDGSDETFYTWSRRQPESFLRDAFTKEAADALTSGKARAKDFTEYRAEKPVSVEQYADKVSDILKR</sequence>
<evidence type="ECO:0000313" key="2">
    <source>
        <dbReference type="Proteomes" id="UP000252726"/>
    </source>
</evidence>
<dbReference type="KEGG" id="vg:79513865"/>
<dbReference type="GeneID" id="79513865"/>
<proteinExistence type="predicted"/>
<name>A0A2Z5H478_9CAUD</name>
<dbReference type="RefSeq" id="YP_010731744.1">
    <property type="nucleotide sequence ID" value="NC_072811.1"/>
</dbReference>
<evidence type="ECO:0000313" key="1">
    <source>
        <dbReference type="EMBL" id="AXC34273.1"/>
    </source>
</evidence>
<organism evidence="1 2">
    <name type="scientific">Escherichia phage Halfdan</name>
    <dbReference type="NCBI Taxonomy" id="2234092"/>
    <lineage>
        <taxon>Viruses</taxon>
        <taxon>Duplodnaviria</taxon>
        <taxon>Heunggongvirae</taxon>
        <taxon>Uroviricota</taxon>
        <taxon>Caudoviricetes</taxon>
        <taxon>Halfdanvirus</taxon>
        <taxon>Halfdanvirus halfdan</taxon>
    </lineage>
</organism>
<dbReference type="EMBL" id="MH362766">
    <property type="protein sequence ID" value="AXC34273.1"/>
    <property type="molecule type" value="Genomic_DNA"/>
</dbReference>
<dbReference type="Proteomes" id="UP000252726">
    <property type="component" value="Segment"/>
</dbReference>
<evidence type="ECO:0008006" key="3">
    <source>
        <dbReference type="Google" id="ProtNLM"/>
    </source>
</evidence>